<protein>
    <recommendedName>
        <fullName evidence="6">Bacterial repeat domain-containing protein</fullName>
    </recommendedName>
</protein>
<evidence type="ECO:0000256" key="1">
    <source>
        <dbReference type="ARBA" id="ARBA00004613"/>
    </source>
</evidence>
<keyword evidence="4" id="KW-0106">Calcium</keyword>
<dbReference type="EMBL" id="CAAHFG010000004">
    <property type="protein sequence ID" value="VGO17039.1"/>
    <property type="molecule type" value="Genomic_DNA"/>
</dbReference>
<comment type="subcellular location">
    <subcellularLocation>
        <location evidence="1">Secreted</location>
    </subcellularLocation>
</comment>
<sequence>MNIVKLLTALAVLACGTASATILTFDAGVSNYELMPQDYGDNVTSTNMGAYSYGEAGEGFTPNVTVEYIGVGDGLHYWHNSYGDLIGVLENEDDGERWTIVHFEAETAHQVTLHSLDMGIYGTGLIPIDSMTITNESGAVPFQQNNMAIDGSTSGHTNINFGAVTGQSLTLILDLQTAAATSDNDTIGLDNIIISESWDPAVARWVAPAEDGLSRVRVQGTYPAGVQEVLVKYNNTTLYSSTNSLSFDFEQMVEPGDELLVYGLSASGIVQTAESLSFTTLKENLTFTTLDDCDGEYMSWAWEAVPGETWSGLKQVTESPSNSVMTGADFMYYRKASYRNLPFSVTTNTHMSIQYFSKLGPKVKSDSSGFSGITLSDHSFTNDGARFFEFGMGAHAPTSDDAYLRIYDAEETPVHSTVSPDINTWVEFRLDFDFSYVGPDGKYGLCSVFMKMEGATQWSAVAGLTQVEMKIDDPASITKLGGIGHCSWSSYWGYFGFQPFLDDIRFCTGENANRGAGTNLLIRPSFDLYDTTWRRDGQGRTDISYSSLPHNLPYHNGPYVTCRSSYTAEVYQVINLLNEGLTAEDIDAGIYRASFGGWQFGGNGSAGQIEIEYLDMNEQPISTNSLPVVENTGGAWVEQMATNTVPPSTRSIRYRTELSGYARLDDAHLSILGIPMDDVALTVASIHGSPVPSIGTTSNAWGTEVTCSVAHVNAGTTQYECIGWTGTGSVPTSGTSNSVEVTLTEDSSITWNWATNYLLDINITGSGSVDPDEAFFLAGSVQTLTATKDEGWLFMGWSGDASGTNDAFIMMDGPKAVTATFSDDADGDGLLNSNETAIGSNPWKSDTDGDGFDDKLEVDHNWNPTVSDQWVVDHIAANVDAFGLYPSNAVLDVAMGEMLMDVAGTEATLSLQLETSDDLQSWSNAGPAQVWSWTVDGEKKYFRVRSSK</sequence>
<evidence type="ECO:0000256" key="4">
    <source>
        <dbReference type="ARBA" id="ARBA00022837"/>
    </source>
</evidence>
<feature type="chain" id="PRO_5025421428" description="Bacterial repeat domain-containing protein" evidence="5">
    <location>
        <begin position="21"/>
        <end position="948"/>
    </location>
</feature>
<feature type="domain" description="Bacterial repeat" evidence="6">
    <location>
        <begin position="757"/>
        <end position="823"/>
    </location>
</feature>
<evidence type="ECO:0000256" key="2">
    <source>
        <dbReference type="ARBA" id="ARBA00022525"/>
    </source>
</evidence>
<dbReference type="AlphaFoldDB" id="A0A6C2UAV6"/>
<reference evidence="7 8" key="1">
    <citation type="submission" date="2019-04" db="EMBL/GenBank/DDBJ databases">
        <authorList>
            <person name="Van Vliet M D."/>
        </authorList>
    </citation>
    <scope>NUCLEOTIDE SEQUENCE [LARGE SCALE GENOMIC DNA]</scope>
    <source>
        <strain evidence="7 8">F1</strain>
    </source>
</reference>
<dbReference type="Pfam" id="PF18884">
    <property type="entry name" value="TSP3_bac"/>
    <property type="match status" value="2"/>
</dbReference>
<proteinExistence type="predicted"/>
<dbReference type="Pfam" id="PF18998">
    <property type="entry name" value="Flg_new_2"/>
    <property type="match status" value="1"/>
</dbReference>
<accession>A0A6C2UAV6</accession>
<keyword evidence="3 5" id="KW-0732">Signal</keyword>
<dbReference type="Proteomes" id="UP000366872">
    <property type="component" value="Unassembled WGS sequence"/>
</dbReference>
<dbReference type="InterPro" id="IPR059100">
    <property type="entry name" value="TSP3_bac"/>
</dbReference>
<evidence type="ECO:0000256" key="3">
    <source>
        <dbReference type="ARBA" id="ARBA00022729"/>
    </source>
</evidence>
<dbReference type="InterPro" id="IPR044060">
    <property type="entry name" value="Bacterial_rp_domain"/>
</dbReference>
<evidence type="ECO:0000256" key="5">
    <source>
        <dbReference type="SAM" id="SignalP"/>
    </source>
</evidence>
<gene>
    <name evidence="7" type="ORF">PDESU_05633</name>
</gene>
<feature type="signal peptide" evidence="5">
    <location>
        <begin position="1"/>
        <end position="20"/>
    </location>
</feature>
<organism evidence="7 8">
    <name type="scientific">Pontiella desulfatans</name>
    <dbReference type="NCBI Taxonomy" id="2750659"/>
    <lineage>
        <taxon>Bacteria</taxon>
        <taxon>Pseudomonadati</taxon>
        <taxon>Kiritimatiellota</taxon>
        <taxon>Kiritimatiellia</taxon>
        <taxon>Kiritimatiellales</taxon>
        <taxon>Pontiellaceae</taxon>
        <taxon>Pontiella</taxon>
    </lineage>
</organism>
<evidence type="ECO:0000313" key="8">
    <source>
        <dbReference type="Proteomes" id="UP000366872"/>
    </source>
</evidence>
<evidence type="ECO:0000259" key="6">
    <source>
        <dbReference type="Pfam" id="PF18998"/>
    </source>
</evidence>
<keyword evidence="2" id="KW-0964">Secreted</keyword>
<name>A0A6C2UAV6_PONDE</name>
<evidence type="ECO:0000313" key="7">
    <source>
        <dbReference type="EMBL" id="VGO17039.1"/>
    </source>
</evidence>
<keyword evidence="8" id="KW-1185">Reference proteome</keyword>
<dbReference type="RefSeq" id="WP_136082542.1">
    <property type="nucleotide sequence ID" value="NZ_CAAHFG010000004.1"/>
</dbReference>